<comment type="caution">
    <text evidence="1">The sequence shown here is derived from an EMBL/GenBank/DDBJ whole genome shotgun (WGS) entry which is preliminary data.</text>
</comment>
<dbReference type="RefSeq" id="WP_205260583.1">
    <property type="nucleotide sequence ID" value="NZ_JAERWK010000012.1"/>
</dbReference>
<evidence type="ECO:0000313" key="2">
    <source>
        <dbReference type="Proteomes" id="UP000663792"/>
    </source>
</evidence>
<organism evidence="1 2">
    <name type="scientific">Nakamurella leprariae</name>
    <dbReference type="NCBI Taxonomy" id="2803911"/>
    <lineage>
        <taxon>Bacteria</taxon>
        <taxon>Bacillati</taxon>
        <taxon>Actinomycetota</taxon>
        <taxon>Actinomycetes</taxon>
        <taxon>Nakamurellales</taxon>
        <taxon>Nakamurellaceae</taxon>
        <taxon>Nakamurella</taxon>
    </lineage>
</organism>
<reference evidence="1" key="1">
    <citation type="submission" date="2021-01" db="EMBL/GenBank/DDBJ databases">
        <title>YIM 132084 draft genome.</title>
        <authorList>
            <person name="An D."/>
        </authorList>
    </citation>
    <scope>NUCLEOTIDE SEQUENCE</scope>
    <source>
        <strain evidence="1">YIM 132084</strain>
    </source>
</reference>
<accession>A0A938YD36</accession>
<sequence length="45" mass="4880">MGRWFLRWGRIVEIAANEDSQVVAESKPVLAAAGIRDALALPITS</sequence>
<gene>
    <name evidence="1" type="ORF">JL106_10095</name>
</gene>
<dbReference type="AlphaFoldDB" id="A0A938YD36"/>
<dbReference type="Proteomes" id="UP000663792">
    <property type="component" value="Unassembled WGS sequence"/>
</dbReference>
<evidence type="ECO:0000313" key="1">
    <source>
        <dbReference type="EMBL" id="MBM9467629.1"/>
    </source>
</evidence>
<protein>
    <submittedName>
        <fullName evidence="1">Uncharacterized protein</fullName>
    </submittedName>
</protein>
<name>A0A938YD36_9ACTN</name>
<proteinExistence type="predicted"/>
<keyword evidence="2" id="KW-1185">Reference proteome</keyword>
<dbReference type="EMBL" id="JAERWK010000012">
    <property type="protein sequence ID" value="MBM9467629.1"/>
    <property type="molecule type" value="Genomic_DNA"/>
</dbReference>